<proteinExistence type="predicted"/>
<evidence type="ECO:0000313" key="3">
    <source>
        <dbReference type="Proteomes" id="UP001139103"/>
    </source>
</evidence>
<accession>A0A9X1MPD2</accession>
<dbReference type="AlphaFoldDB" id="A0A9X1MPD2"/>
<sequence>MLAALLLPALSRAREAARNAQCKNNLRQFGIAFSAQADRGRTKKLVSGPYDWGRDGCPDTVGWVADVVNSGSGSPADQMCPTSPLRALEKLNDLVGTGKSSDLQGSIEAGNQIFAGACSAFTGPTAGYDPQGHPYVDPTTRGRTLPEYVLDEFIKKGVNTNYSASWFAARERLRVSNASGNVAFDASKSAKEQAGSKAGAYQGLTLRVVEASPIPSSAIPLLGDSAPGDSNEAILGTDIDTDLGLVTGARLAEAFNDGPAYFDTSTSNVRLIEKLTPAVLPLFTGTDPIFTDDFVPNLDTLPEDVSNTTMGGADGRLWLQDTRDWFAWHAGGGKPSANILMADASVIEVNDLDVDGFLNPGFPIDTMTATKSLDERKSDIGYTTSTVEFDPGSCYNGPSIDGNAIGKGTFE</sequence>
<gene>
    <name evidence="2" type="ORF">LOC68_18395</name>
</gene>
<evidence type="ECO:0000313" key="2">
    <source>
        <dbReference type="EMBL" id="MCC9630369.1"/>
    </source>
</evidence>
<organism evidence="2 3">
    <name type="scientific">Blastopirellula sediminis</name>
    <dbReference type="NCBI Taxonomy" id="2894196"/>
    <lineage>
        <taxon>Bacteria</taxon>
        <taxon>Pseudomonadati</taxon>
        <taxon>Planctomycetota</taxon>
        <taxon>Planctomycetia</taxon>
        <taxon>Pirellulales</taxon>
        <taxon>Pirellulaceae</taxon>
        <taxon>Blastopirellula</taxon>
    </lineage>
</organism>
<reference evidence="2" key="1">
    <citation type="submission" date="2021-11" db="EMBL/GenBank/DDBJ databases">
        <title>Genome sequence.</title>
        <authorList>
            <person name="Sun Q."/>
        </authorList>
    </citation>
    <scope>NUCLEOTIDE SEQUENCE</scope>
    <source>
        <strain evidence="2">JC732</strain>
    </source>
</reference>
<feature type="domain" description="DUF1559" evidence="1">
    <location>
        <begin position="12"/>
        <end position="34"/>
    </location>
</feature>
<dbReference type="Pfam" id="PF07596">
    <property type="entry name" value="SBP_bac_10"/>
    <property type="match status" value="1"/>
</dbReference>
<keyword evidence="3" id="KW-1185">Reference proteome</keyword>
<comment type="caution">
    <text evidence="2">The sequence shown here is derived from an EMBL/GenBank/DDBJ whole genome shotgun (WGS) entry which is preliminary data.</text>
</comment>
<name>A0A9X1MPD2_9BACT</name>
<dbReference type="Proteomes" id="UP001139103">
    <property type="component" value="Unassembled WGS sequence"/>
</dbReference>
<protein>
    <submittedName>
        <fullName evidence="2">DUF1559 domain-containing protein</fullName>
    </submittedName>
</protein>
<dbReference type="InterPro" id="IPR011453">
    <property type="entry name" value="DUF1559"/>
</dbReference>
<dbReference type="EMBL" id="JAJKFT010000010">
    <property type="protein sequence ID" value="MCC9630369.1"/>
    <property type="molecule type" value="Genomic_DNA"/>
</dbReference>
<evidence type="ECO:0000259" key="1">
    <source>
        <dbReference type="Pfam" id="PF07596"/>
    </source>
</evidence>